<evidence type="ECO:0000256" key="1">
    <source>
        <dbReference type="SAM" id="MobiDB-lite"/>
    </source>
</evidence>
<keyword evidence="2" id="KW-1133">Transmembrane helix</keyword>
<feature type="region of interest" description="Disordered" evidence="1">
    <location>
        <begin position="508"/>
        <end position="531"/>
    </location>
</feature>
<feature type="transmembrane region" description="Helical" evidence="2">
    <location>
        <begin position="91"/>
        <end position="122"/>
    </location>
</feature>
<proteinExistence type="predicted"/>
<feature type="compositionally biased region" description="Low complexity" evidence="1">
    <location>
        <begin position="653"/>
        <end position="670"/>
    </location>
</feature>
<feature type="compositionally biased region" description="Low complexity" evidence="1">
    <location>
        <begin position="627"/>
        <end position="642"/>
    </location>
</feature>
<sequence length="770" mass="82652">MSLTCQAFRRILRGEEFWRRRLGTELPQFCKEYDLDTLGVFKPFDPTAPPNRADFSQYCLSPQGYLASMQAIVLVRHNAPRFEEDNSYGKVLAVVISILIAGALIFYTPFLLTAIFLCLAAANPRGFHFTMAALPLLVFGLIVTALLTVFTVSPIFVIYFLLALGAVLPPLIVGDIAAQRASSPPPLLPLPPIHAATIPALVVIPLAVLIYCRRPIRRIFRRCFCRLGAHPPPASSPCLCTCCCPCRGQATARHALLRRMAEEGSWTGGEQTEAPASGSLTLHLCAAVCVVAQPRPSDVIPCRLTASHPLPLSNRPHFSRPRSLTHPPAQLAPTMLSTHRPSLAHTFPMHLLAPHVLAVCLEVSVALVTARVPWSLALIPLYCVFLGFALYNLLPPCRAYMRAALLGCLLAFELVLALRLDGHLGGPGGWGLVWIPMFMAVGLALVAILLWTGRLCRYGTSSKAMLRRRWVMRLLDHILNECEIVHSIRTGRLRVGPRDRPRHRVVSNPFDMLEELPSPAPPRLEADGSGSDEIDAQISADAILAIQLAAQEEAAAAGARLVDSSLGDVGLVMSSSPTPPGGAPATSAATPPPQPQPPTSATYPRPRFRPGVDVTTPHAARAQSYVARQPQPQPQAQGRGPAESFTAFRGPSGAAEPTAVPPTAGAGAAESWQEMRTFPPPPPPSRASDEAAPMLAAADRRQDAATGFPADPPRTGTATMTWTGAPPPLDDEALGRSLANPPRALGWLVGWPEDHPPSSLPLPPEGAVDV</sequence>
<keyword evidence="2" id="KW-0472">Membrane</keyword>
<feature type="transmembrane region" description="Helical" evidence="2">
    <location>
        <begin position="374"/>
        <end position="393"/>
    </location>
</feature>
<feature type="transmembrane region" description="Helical" evidence="2">
    <location>
        <begin position="156"/>
        <end position="173"/>
    </location>
</feature>
<organism evidence="3 4">
    <name type="scientific">Paratrimastix pyriformis</name>
    <dbReference type="NCBI Taxonomy" id="342808"/>
    <lineage>
        <taxon>Eukaryota</taxon>
        <taxon>Metamonada</taxon>
        <taxon>Preaxostyla</taxon>
        <taxon>Paratrimastigidae</taxon>
        <taxon>Paratrimastix</taxon>
    </lineage>
</organism>
<reference evidence="3" key="1">
    <citation type="journal article" date="2022" name="bioRxiv">
        <title>Genomics of Preaxostyla Flagellates Illuminates Evolutionary Transitions and the Path Towards Mitochondrial Loss.</title>
        <authorList>
            <person name="Novak L.V.F."/>
            <person name="Treitli S.C."/>
            <person name="Pyrih J."/>
            <person name="Halakuc P."/>
            <person name="Pipaliya S.V."/>
            <person name="Vacek V."/>
            <person name="Brzon O."/>
            <person name="Soukal P."/>
            <person name="Eme L."/>
            <person name="Dacks J.B."/>
            <person name="Karnkowska A."/>
            <person name="Elias M."/>
            <person name="Hampl V."/>
        </authorList>
    </citation>
    <scope>NUCLEOTIDE SEQUENCE</scope>
    <source>
        <strain evidence="3">RCP-MX</strain>
    </source>
</reference>
<feature type="transmembrane region" description="Helical" evidence="2">
    <location>
        <begin position="400"/>
        <end position="420"/>
    </location>
</feature>
<comment type="caution">
    <text evidence="3">The sequence shown here is derived from an EMBL/GenBank/DDBJ whole genome shotgun (WGS) entry which is preliminary data.</text>
</comment>
<feature type="transmembrane region" description="Helical" evidence="2">
    <location>
        <begin position="193"/>
        <end position="212"/>
    </location>
</feature>
<feature type="transmembrane region" description="Helical" evidence="2">
    <location>
        <begin position="432"/>
        <end position="453"/>
    </location>
</feature>
<dbReference type="EMBL" id="JAPMOS010000063">
    <property type="protein sequence ID" value="KAJ4456694.1"/>
    <property type="molecule type" value="Genomic_DNA"/>
</dbReference>
<protein>
    <submittedName>
        <fullName evidence="3">Uncharacterized protein</fullName>
    </submittedName>
</protein>
<accession>A0ABQ8UH90</accession>
<keyword evidence="2" id="KW-0812">Transmembrane</keyword>
<feature type="transmembrane region" description="Helical" evidence="2">
    <location>
        <begin position="128"/>
        <end position="149"/>
    </location>
</feature>
<evidence type="ECO:0000313" key="4">
    <source>
        <dbReference type="Proteomes" id="UP001141327"/>
    </source>
</evidence>
<gene>
    <name evidence="3" type="ORF">PAPYR_7999</name>
</gene>
<evidence type="ECO:0000313" key="3">
    <source>
        <dbReference type="EMBL" id="KAJ4456694.1"/>
    </source>
</evidence>
<feature type="region of interest" description="Disordered" evidence="1">
    <location>
        <begin position="572"/>
        <end position="770"/>
    </location>
</feature>
<evidence type="ECO:0000256" key="2">
    <source>
        <dbReference type="SAM" id="Phobius"/>
    </source>
</evidence>
<name>A0ABQ8UH90_9EUKA</name>
<keyword evidence="4" id="KW-1185">Reference proteome</keyword>
<dbReference type="Proteomes" id="UP001141327">
    <property type="component" value="Unassembled WGS sequence"/>
</dbReference>